<reference evidence="1 2" key="1">
    <citation type="submission" date="2020-03" db="EMBL/GenBank/DDBJ databases">
        <authorList>
            <person name="Picone N."/>
        </authorList>
    </citation>
    <scope>NUCLEOTIDE SEQUENCE [LARGE SCALE GENOMIC DNA]</scope>
    <source>
        <strain evidence="1">NSCAC1</strain>
    </source>
</reference>
<dbReference type="Proteomes" id="UP000516072">
    <property type="component" value="Chromosome"/>
</dbReference>
<organism evidence="1 2">
    <name type="scientific">Candidatus Nitrosacidococcus tergens</name>
    <dbReference type="NCBI Taxonomy" id="553981"/>
    <lineage>
        <taxon>Bacteria</taxon>
        <taxon>Pseudomonadati</taxon>
        <taxon>Pseudomonadota</taxon>
        <taxon>Gammaproteobacteria</taxon>
        <taxon>Chromatiales</taxon>
        <taxon>Chromatiaceae</taxon>
        <taxon>Candidatus Nitrosacidococcus</taxon>
    </lineage>
</organism>
<dbReference type="EMBL" id="LR778175">
    <property type="protein sequence ID" value="CAB1274961.1"/>
    <property type="molecule type" value="Genomic_DNA"/>
</dbReference>
<accession>A0A7G1Q8V7</accession>
<proteinExistence type="predicted"/>
<sequence>MRAMFLCDISLYVRAKLAVNEPTAWPMLGYHFER</sequence>
<gene>
    <name evidence="1" type="ORF">NSCAC_0430</name>
</gene>
<protein>
    <submittedName>
        <fullName evidence="1">Uncharacterized protein</fullName>
    </submittedName>
</protein>
<evidence type="ECO:0000313" key="1">
    <source>
        <dbReference type="EMBL" id="CAB1274961.1"/>
    </source>
</evidence>
<keyword evidence="2" id="KW-1185">Reference proteome</keyword>
<name>A0A7G1Q8V7_9GAMM</name>
<dbReference type="AlphaFoldDB" id="A0A7G1Q8V7"/>
<evidence type="ECO:0000313" key="2">
    <source>
        <dbReference type="Proteomes" id="UP000516072"/>
    </source>
</evidence>
<dbReference type="KEGG" id="ntg:NSCAC_0430"/>